<name>A0A8J2HLT7_COTCN</name>
<comment type="caution">
    <text evidence="1">The sequence shown here is derived from an EMBL/GenBank/DDBJ whole genome shotgun (WGS) entry which is preliminary data.</text>
</comment>
<organism evidence="1 2">
    <name type="scientific">Cotesia congregata</name>
    <name type="common">Parasitoid wasp</name>
    <name type="synonym">Apanteles congregatus</name>
    <dbReference type="NCBI Taxonomy" id="51543"/>
    <lineage>
        <taxon>Eukaryota</taxon>
        <taxon>Metazoa</taxon>
        <taxon>Ecdysozoa</taxon>
        <taxon>Arthropoda</taxon>
        <taxon>Hexapoda</taxon>
        <taxon>Insecta</taxon>
        <taxon>Pterygota</taxon>
        <taxon>Neoptera</taxon>
        <taxon>Endopterygota</taxon>
        <taxon>Hymenoptera</taxon>
        <taxon>Apocrita</taxon>
        <taxon>Ichneumonoidea</taxon>
        <taxon>Braconidae</taxon>
        <taxon>Microgastrinae</taxon>
        <taxon>Cotesia</taxon>
    </lineage>
</organism>
<dbReference type="AlphaFoldDB" id="A0A8J2HLT7"/>
<dbReference type="Proteomes" id="UP000786811">
    <property type="component" value="Unassembled WGS sequence"/>
</dbReference>
<protein>
    <submittedName>
        <fullName evidence="1">Uncharacterized protein</fullName>
    </submittedName>
</protein>
<evidence type="ECO:0000313" key="2">
    <source>
        <dbReference type="Proteomes" id="UP000786811"/>
    </source>
</evidence>
<evidence type="ECO:0000313" key="1">
    <source>
        <dbReference type="EMBL" id="CAG5102938.1"/>
    </source>
</evidence>
<dbReference type="EMBL" id="CAJNRD030001123">
    <property type="protein sequence ID" value="CAG5102938.1"/>
    <property type="molecule type" value="Genomic_DNA"/>
</dbReference>
<sequence>MLGSILVKLKEYNKHCFKSSRIDQKCNPINVNTFADILDPRMYDNLIIAIQSIVGADAESNECKSPSTATTAGTWVTKIAKLYEKELIKQREYKKAKDSESDQTNQSISWDHRRPVRHLDNDVGMRQIQIDQGRQRLDNCNRASRHLSSEIGTERHIDQLLIATEYWTHPAIQRPARRSCELIGCEFRNKRKKKRARVAEKAAIFLFSILI</sequence>
<keyword evidence="2" id="KW-1185">Reference proteome</keyword>
<accession>A0A8J2HLT7</accession>
<reference evidence="1" key="1">
    <citation type="submission" date="2021-04" db="EMBL/GenBank/DDBJ databases">
        <authorList>
            <person name="Chebbi M.A.C M."/>
        </authorList>
    </citation>
    <scope>NUCLEOTIDE SEQUENCE</scope>
</reference>
<proteinExistence type="predicted"/>
<gene>
    <name evidence="1" type="ORF">HICCMSTLAB_LOCUS11259</name>
</gene>